<accession>A0A2T8HXS3</accession>
<evidence type="ECO:0000259" key="2">
    <source>
        <dbReference type="Pfam" id="PF01425"/>
    </source>
</evidence>
<evidence type="ECO:0000313" key="3">
    <source>
        <dbReference type="EMBL" id="PVH30230.1"/>
    </source>
</evidence>
<organism evidence="3 4">
    <name type="scientific">Pararhodobacter oceanensis</name>
    <dbReference type="NCBI Taxonomy" id="2172121"/>
    <lineage>
        <taxon>Bacteria</taxon>
        <taxon>Pseudomonadati</taxon>
        <taxon>Pseudomonadota</taxon>
        <taxon>Alphaproteobacteria</taxon>
        <taxon>Rhodobacterales</taxon>
        <taxon>Paracoccaceae</taxon>
        <taxon>Pararhodobacter</taxon>
    </lineage>
</organism>
<feature type="domain" description="Amidase" evidence="2">
    <location>
        <begin position="31"/>
        <end position="423"/>
    </location>
</feature>
<evidence type="ECO:0000313" key="4">
    <source>
        <dbReference type="Proteomes" id="UP000245911"/>
    </source>
</evidence>
<dbReference type="Pfam" id="PF01425">
    <property type="entry name" value="Amidase"/>
    <property type="match status" value="1"/>
</dbReference>
<feature type="region of interest" description="Disordered" evidence="1">
    <location>
        <begin position="138"/>
        <end position="161"/>
    </location>
</feature>
<proteinExistence type="predicted"/>
<dbReference type="EMBL" id="QDKM01000001">
    <property type="protein sequence ID" value="PVH30230.1"/>
    <property type="molecule type" value="Genomic_DNA"/>
</dbReference>
<name>A0A2T8HXS3_9RHOB</name>
<dbReference type="RefSeq" id="WP_116556638.1">
    <property type="nucleotide sequence ID" value="NZ_QDKM01000001.1"/>
</dbReference>
<reference evidence="3 4" key="1">
    <citation type="submission" date="2018-04" db="EMBL/GenBank/DDBJ databases">
        <title>Pararhodobacter oceanense sp. nov., isolated from marine intertidal sediment.</title>
        <authorList>
            <person name="Wang X.-L."/>
            <person name="Du Z.-J."/>
        </authorList>
    </citation>
    <scope>NUCLEOTIDE SEQUENCE [LARGE SCALE GENOMIC DNA]</scope>
    <source>
        <strain evidence="3 4">AM505</strain>
    </source>
</reference>
<dbReference type="InterPro" id="IPR000120">
    <property type="entry name" value="Amidase"/>
</dbReference>
<dbReference type="PANTHER" id="PTHR11895:SF151">
    <property type="entry name" value="GLUTAMYL-TRNA(GLN) AMIDOTRANSFERASE SUBUNIT A"/>
    <property type="match status" value="1"/>
</dbReference>
<dbReference type="AlphaFoldDB" id="A0A2T8HXS3"/>
<dbReference type="PANTHER" id="PTHR11895">
    <property type="entry name" value="TRANSAMIDASE"/>
    <property type="match status" value="1"/>
</dbReference>
<dbReference type="InterPro" id="IPR023631">
    <property type="entry name" value="Amidase_dom"/>
</dbReference>
<sequence>MTIAGAGQGLNWLSASDAAAQIASGQITARDLMEAIIDRISARDATVRAWSWFDAARALKMAEEADKIPTNQRGPLHGVPVGIKDILYTKDMPTQFNSPHFQGHFPNIDASCVALLRGAGALIIGKNDTVEFAVNGRRAATTNPHDPARTPGGSSSGSGAAVADGQVPLSIGTQTGGSVIRPASYCGVWALKPTWNAVSHEGFKTCAASFDTLGWYGRSAADLDLLAEVFGIFDDQTPDIPALNGLRIAVCRTPAWPQIEDAGRAALKAATAALKAAGVTVETLDLPPAFDGLPDAHKVIMQSEMRSAFLAEHRKFGAALYPEMHAILRNEAGQTRKDLIAAQDLAARCRAEFETLAEPFDAVLTPSTAGVAPLGPDNTGAATFNRIWTLLHMPCVNIPGLTGDAGLPIGVTLTGPRFSDRKIIALAARIGSLLDGAPVA</sequence>
<dbReference type="OrthoDB" id="9777859at2"/>
<gene>
    <name evidence="3" type="ORF">DDE20_01320</name>
</gene>
<dbReference type="SUPFAM" id="SSF75304">
    <property type="entry name" value="Amidase signature (AS) enzymes"/>
    <property type="match status" value="1"/>
</dbReference>
<keyword evidence="4" id="KW-1185">Reference proteome</keyword>
<protein>
    <submittedName>
        <fullName evidence="3">Amidase</fullName>
    </submittedName>
</protein>
<dbReference type="Gene3D" id="3.90.1300.10">
    <property type="entry name" value="Amidase signature (AS) domain"/>
    <property type="match status" value="1"/>
</dbReference>
<dbReference type="Proteomes" id="UP000245911">
    <property type="component" value="Unassembled WGS sequence"/>
</dbReference>
<comment type="caution">
    <text evidence="3">The sequence shown here is derived from an EMBL/GenBank/DDBJ whole genome shotgun (WGS) entry which is preliminary data.</text>
</comment>
<evidence type="ECO:0000256" key="1">
    <source>
        <dbReference type="SAM" id="MobiDB-lite"/>
    </source>
</evidence>
<dbReference type="InterPro" id="IPR036928">
    <property type="entry name" value="AS_sf"/>
</dbReference>
<dbReference type="GO" id="GO:0003824">
    <property type="term" value="F:catalytic activity"/>
    <property type="evidence" value="ECO:0007669"/>
    <property type="project" value="InterPro"/>
</dbReference>